<name>A0A7W8FWZ7_9FIRM</name>
<gene>
    <name evidence="3" type="ORF">H5982_00965</name>
    <name evidence="2" type="ORF">HNQ43_000821</name>
</gene>
<protein>
    <submittedName>
        <fullName evidence="2">Lysophospholipase L1-like esterase</fullName>
    </submittedName>
</protein>
<dbReference type="EMBL" id="JACJLU010000001">
    <property type="protein sequence ID" value="MBM6830681.1"/>
    <property type="molecule type" value="Genomic_DNA"/>
</dbReference>
<dbReference type="EMBL" id="JACHHD010000006">
    <property type="protein sequence ID" value="MBB5184778.1"/>
    <property type="molecule type" value="Genomic_DNA"/>
</dbReference>
<dbReference type="Proteomes" id="UP000775500">
    <property type="component" value="Unassembled WGS sequence"/>
</dbReference>
<comment type="caution">
    <text evidence="2">The sequence shown here is derived from an EMBL/GenBank/DDBJ whole genome shotgun (WGS) entry which is preliminary data.</text>
</comment>
<keyword evidence="5" id="KW-1185">Reference proteome</keyword>
<dbReference type="InterPro" id="IPR013830">
    <property type="entry name" value="SGNH_hydro"/>
</dbReference>
<dbReference type="SUPFAM" id="SSF52266">
    <property type="entry name" value="SGNH hydrolase"/>
    <property type="match status" value="1"/>
</dbReference>
<dbReference type="PANTHER" id="PTHR30383:SF29">
    <property type="entry name" value="SGNH HYDROLASE-TYPE ESTERASE DOMAIN-CONTAINING PROTEIN"/>
    <property type="match status" value="1"/>
</dbReference>
<reference evidence="2 4" key="1">
    <citation type="submission" date="2020-08" db="EMBL/GenBank/DDBJ databases">
        <title>Genomic Encyclopedia of Type Strains, Phase IV (KMG-IV): sequencing the most valuable type-strain genomes for metagenomic binning, comparative biology and taxonomic classification.</title>
        <authorList>
            <person name="Goeker M."/>
        </authorList>
    </citation>
    <scope>NUCLEOTIDE SEQUENCE [LARGE SCALE GENOMIC DNA]</scope>
    <source>
        <strain evidence="2 4">DSM 26963</strain>
    </source>
</reference>
<evidence type="ECO:0000313" key="4">
    <source>
        <dbReference type="Proteomes" id="UP000521313"/>
    </source>
</evidence>
<dbReference type="AlphaFoldDB" id="A0A7W8FWZ7"/>
<reference evidence="3" key="2">
    <citation type="submission" date="2020-08" db="EMBL/GenBank/DDBJ databases">
        <authorList>
            <person name="Cejkova D."/>
            <person name="Kubasova T."/>
            <person name="Jahodarova E."/>
            <person name="Rychlik I."/>
        </authorList>
    </citation>
    <scope>NUCLEOTIDE SEQUENCE</scope>
    <source>
        <strain evidence="3">An423</strain>
    </source>
</reference>
<dbReference type="Gene3D" id="3.40.50.1110">
    <property type="entry name" value="SGNH hydrolase"/>
    <property type="match status" value="1"/>
</dbReference>
<evidence type="ECO:0000313" key="5">
    <source>
        <dbReference type="Proteomes" id="UP000775500"/>
    </source>
</evidence>
<dbReference type="InterPro" id="IPR036514">
    <property type="entry name" value="SGNH_hydro_sf"/>
</dbReference>
<sequence length="210" mass="24151">MRILFYGDSNTWGFNAQTGMRFENRFTALLQKRMPHDTIIECGLCGRTICHDDPYALEQRNGAKTIAMELKTHVPLDLVVIMLGTNDAKRHYGTNALFSAEKGMDILLHEALDLNNFKHAEKIPRFLVLCPPKMHPDYQKNIRTLTNFGQEGYQMIETMALQLQPVCQKWKVDFKELDNIIAGSFDGLHLDETGHQKIAEQLLLILEDYR</sequence>
<dbReference type="Pfam" id="PF13472">
    <property type="entry name" value="Lipase_GDSL_2"/>
    <property type="match status" value="1"/>
</dbReference>
<evidence type="ECO:0000313" key="3">
    <source>
        <dbReference type="EMBL" id="MBM6830681.1"/>
    </source>
</evidence>
<evidence type="ECO:0000313" key="2">
    <source>
        <dbReference type="EMBL" id="MBB5184778.1"/>
    </source>
</evidence>
<evidence type="ECO:0000259" key="1">
    <source>
        <dbReference type="Pfam" id="PF13472"/>
    </source>
</evidence>
<organism evidence="2 4">
    <name type="scientific">Faecalicoccus acidiformans</name>
    <dbReference type="NCBI Taxonomy" id="915173"/>
    <lineage>
        <taxon>Bacteria</taxon>
        <taxon>Bacillati</taxon>
        <taxon>Bacillota</taxon>
        <taxon>Erysipelotrichia</taxon>
        <taxon>Erysipelotrichales</taxon>
        <taxon>Erysipelotrichaceae</taxon>
        <taxon>Faecalicoccus</taxon>
    </lineage>
</organism>
<dbReference type="Proteomes" id="UP000521313">
    <property type="component" value="Unassembled WGS sequence"/>
</dbReference>
<dbReference type="InterPro" id="IPR051532">
    <property type="entry name" value="Ester_Hydrolysis_Enzymes"/>
</dbReference>
<dbReference type="PANTHER" id="PTHR30383">
    <property type="entry name" value="THIOESTERASE 1/PROTEASE 1/LYSOPHOSPHOLIPASE L1"/>
    <property type="match status" value="1"/>
</dbReference>
<feature type="domain" description="SGNH hydrolase-type esterase" evidence="1">
    <location>
        <begin position="5"/>
        <end position="196"/>
    </location>
</feature>
<accession>A0A7W8FWZ7</accession>
<dbReference type="RefSeq" id="WP_183375057.1">
    <property type="nucleotide sequence ID" value="NZ_CALVCN010000001.1"/>
</dbReference>
<proteinExistence type="predicted"/>
<reference evidence="3 5" key="3">
    <citation type="journal article" date="2021" name="Sci. Rep.">
        <title>The distribution of antibiotic resistance genes in chicken gut microbiota commensals.</title>
        <authorList>
            <person name="Juricova H."/>
            <person name="Matiasovicova J."/>
            <person name="Kubasova T."/>
            <person name="Cejkova D."/>
            <person name="Rychlik I."/>
        </authorList>
    </citation>
    <scope>NUCLEOTIDE SEQUENCE [LARGE SCALE GENOMIC DNA]</scope>
    <source>
        <strain evidence="3 5">An423</strain>
    </source>
</reference>